<evidence type="ECO:0000313" key="4">
    <source>
        <dbReference type="Proteomes" id="UP000663838"/>
    </source>
</evidence>
<accession>A0A821U3J8</accession>
<feature type="region of interest" description="Disordered" evidence="1">
    <location>
        <begin position="177"/>
        <end position="204"/>
    </location>
</feature>
<dbReference type="InterPro" id="IPR043502">
    <property type="entry name" value="DNA/RNA_pol_sf"/>
</dbReference>
<dbReference type="InterPro" id="IPR021109">
    <property type="entry name" value="Peptidase_aspartic_dom_sf"/>
</dbReference>
<dbReference type="SUPFAM" id="SSF56672">
    <property type="entry name" value="DNA/RNA polymerases"/>
    <property type="match status" value="1"/>
</dbReference>
<feature type="compositionally biased region" description="Low complexity" evidence="1">
    <location>
        <begin position="188"/>
        <end position="199"/>
    </location>
</feature>
<gene>
    <name evidence="3" type="ORF">TOA249_LOCUS29316</name>
</gene>
<feature type="domain" description="Reverse transcriptase" evidence="2">
    <location>
        <begin position="612"/>
        <end position="692"/>
    </location>
</feature>
<protein>
    <recommendedName>
        <fullName evidence="2">Reverse transcriptase domain-containing protein</fullName>
    </recommendedName>
</protein>
<dbReference type="Proteomes" id="UP000663838">
    <property type="component" value="Unassembled WGS sequence"/>
</dbReference>
<dbReference type="Gene3D" id="3.30.70.270">
    <property type="match status" value="1"/>
</dbReference>
<dbReference type="Pfam" id="PF00078">
    <property type="entry name" value="RVT_1"/>
    <property type="match status" value="1"/>
</dbReference>
<dbReference type="EMBL" id="CAJOBS010004457">
    <property type="protein sequence ID" value="CAF4881812.1"/>
    <property type="molecule type" value="Genomic_DNA"/>
</dbReference>
<proteinExistence type="predicted"/>
<dbReference type="Gene3D" id="3.10.10.10">
    <property type="entry name" value="HIV Type 1 Reverse Transcriptase, subunit A, domain 1"/>
    <property type="match status" value="1"/>
</dbReference>
<dbReference type="PANTHER" id="PTHR24559">
    <property type="entry name" value="TRANSPOSON TY3-I GAG-POL POLYPROTEIN"/>
    <property type="match status" value="1"/>
</dbReference>
<evidence type="ECO:0000259" key="2">
    <source>
        <dbReference type="Pfam" id="PF00078"/>
    </source>
</evidence>
<dbReference type="InterPro" id="IPR043128">
    <property type="entry name" value="Rev_trsase/Diguanyl_cyclase"/>
</dbReference>
<dbReference type="InterPro" id="IPR053134">
    <property type="entry name" value="RNA-dir_DNA_polymerase"/>
</dbReference>
<feature type="compositionally biased region" description="Polar residues" evidence="1">
    <location>
        <begin position="177"/>
        <end position="187"/>
    </location>
</feature>
<reference evidence="3" key="1">
    <citation type="submission" date="2021-02" db="EMBL/GenBank/DDBJ databases">
        <authorList>
            <person name="Nowell W R."/>
        </authorList>
    </citation>
    <scope>NUCLEOTIDE SEQUENCE</scope>
</reference>
<evidence type="ECO:0000313" key="3">
    <source>
        <dbReference type="EMBL" id="CAF4881812.1"/>
    </source>
</evidence>
<dbReference type="PANTHER" id="PTHR24559:SF444">
    <property type="entry name" value="REVERSE TRANSCRIPTASE DOMAIN-CONTAINING PROTEIN"/>
    <property type="match status" value="1"/>
</dbReference>
<dbReference type="InterPro" id="IPR000477">
    <property type="entry name" value="RT_dom"/>
</dbReference>
<name>A0A821U3J8_9BILA</name>
<comment type="caution">
    <text evidence="3">The sequence shown here is derived from an EMBL/GenBank/DDBJ whole genome shotgun (WGS) entry which is preliminary data.</text>
</comment>
<organism evidence="3 4">
    <name type="scientific">Rotaria socialis</name>
    <dbReference type="NCBI Taxonomy" id="392032"/>
    <lineage>
        <taxon>Eukaryota</taxon>
        <taxon>Metazoa</taxon>
        <taxon>Spiralia</taxon>
        <taxon>Gnathifera</taxon>
        <taxon>Rotifera</taxon>
        <taxon>Eurotatoria</taxon>
        <taxon>Bdelloidea</taxon>
        <taxon>Philodinida</taxon>
        <taxon>Philodinidae</taxon>
        <taxon>Rotaria</taxon>
    </lineage>
</organism>
<feature type="non-terminal residue" evidence="3">
    <location>
        <position position="692"/>
    </location>
</feature>
<evidence type="ECO:0000256" key="1">
    <source>
        <dbReference type="SAM" id="MobiDB-lite"/>
    </source>
</evidence>
<dbReference type="CDD" id="cd01647">
    <property type="entry name" value="RT_LTR"/>
    <property type="match status" value="1"/>
</dbReference>
<dbReference type="SUPFAM" id="SSF50630">
    <property type="entry name" value="Acid proteases"/>
    <property type="match status" value="1"/>
</dbReference>
<dbReference type="AlphaFoldDB" id="A0A821U3J8"/>
<sequence length="692" mass="77687">MPTGIGGTLYVRHNNQNHPINNKYSRTFTNSITLPTRSSQTRHEHFTSRQNFHRNMTVSSRNNNRWCSFCSSATHDWLYCYSNPNGLNYDPEKGRYLQQQQSCPQPKLLPHYSQQYHQQNTKRATASSIPTFDAKNHLGQSAIEEQPIPTSISSHNLPSLSSSEPLITSSQALSSTSITTDPYTNLDTPIASSTSPTASNDINSDTQSSFFNDIKPGSSSASYLIAEAKINGIRGVVLLDTGSGRTTISSQHWSIIGDKSIRPTPYIGPDIKGPEKASLAKRFTHFILIGNDFMKTNGLVLDIQANKMWIRSMPDLKYDISSDIINAGHIDIPLISTQRRSIPPYHVASIQVKTPPSVLSDAWEASVSGIRRHVIDANSLVRIKNQGCLIQVINCSSKSQVIYPGQYLAIADLYDDDVNNSNCVLPLLSTSTSLFNITDFSRRINCYNKFDQSPQNKNRSFNNSTDINQQNIQLSNYVQLNSPNLQASIILSLHSSPKPDTLFTEQKDTSTAKLYDLLADLNLSDTDLTINESEQLKLLLVKYYKCFEDQLGRTSLIQHHIDTGNTKSIKLRPYRVSPARKEIISTEITKMINAGIIEPCNSPYAVPITLQPKKNGTLRFCIDFRELNVVTVRDVYPIPRIDDTLDQLQHANYFTSMDLRSGFWQIELDSASRDKTAFICHAGLFRFRVMPF</sequence>